<dbReference type="GO" id="GO:0016020">
    <property type="term" value="C:membrane"/>
    <property type="evidence" value="ECO:0007669"/>
    <property type="project" value="UniProtKB-SubCell"/>
</dbReference>
<dbReference type="AlphaFoldDB" id="A0A9D2NYV1"/>
<organism evidence="6 7">
    <name type="scientific">Candidatus Intestinimonas pullistercoris</name>
    <dbReference type="NCBI Taxonomy" id="2838623"/>
    <lineage>
        <taxon>Bacteria</taxon>
        <taxon>Bacillati</taxon>
        <taxon>Bacillota</taxon>
        <taxon>Clostridia</taxon>
        <taxon>Eubacteriales</taxon>
        <taxon>Intestinimonas</taxon>
    </lineage>
</organism>
<gene>
    <name evidence="6" type="ORF">H9701_02140</name>
</gene>
<feature type="transmembrane region" description="Helical" evidence="5">
    <location>
        <begin position="144"/>
        <end position="164"/>
    </location>
</feature>
<evidence type="ECO:0000256" key="5">
    <source>
        <dbReference type="SAM" id="Phobius"/>
    </source>
</evidence>
<keyword evidence="4 5" id="KW-0472">Membrane</keyword>
<dbReference type="Pfam" id="PF02674">
    <property type="entry name" value="Colicin_V"/>
    <property type="match status" value="2"/>
</dbReference>
<dbReference type="GO" id="GO:0009403">
    <property type="term" value="P:toxin biosynthetic process"/>
    <property type="evidence" value="ECO:0007669"/>
    <property type="project" value="InterPro"/>
</dbReference>
<evidence type="ECO:0000313" key="7">
    <source>
        <dbReference type="Proteomes" id="UP000823882"/>
    </source>
</evidence>
<comment type="subcellular location">
    <subcellularLocation>
        <location evidence="1">Membrane</location>
        <topology evidence="1">Multi-pass membrane protein</topology>
    </subcellularLocation>
</comment>
<evidence type="ECO:0000313" key="6">
    <source>
        <dbReference type="EMBL" id="HJC40339.1"/>
    </source>
</evidence>
<feature type="transmembrane region" description="Helical" evidence="5">
    <location>
        <begin position="6"/>
        <end position="21"/>
    </location>
</feature>
<protein>
    <submittedName>
        <fullName evidence="6">CvpA family protein</fullName>
    </submittedName>
</protein>
<sequence>MTFSALILDLILLAILISFAIRGASRGLLLSLCGLVAMLVAFVGAGFVADLLAPRVADYLEPRFASAIEERLETQLEAALPDGEDPVPTEGTGDIPLTDLLDVLRDMGLYQSAVDAIDRAVAQGMTDVAADAAAAVAASIAGSVAYMILFVVSFVVILVLWTLLSHALDLVARLPGLHALNRTGGALLGLVKGCAILFLCAWVLRYLGSVIPEETVEQTYLLKFFLNTNPVTLILDGIALSAALSA</sequence>
<evidence type="ECO:0000256" key="3">
    <source>
        <dbReference type="ARBA" id="ARBA00022989"/>
    </source>
</evidence>
<dbReference type="PANTHER" id="PTHR37306">
    <property type="entry name" value="COLICIN V PRODUCTION PROTEIN"/>
    <property type="match status" value="1"/>
</dbReference>
<keyword evidence="2 5" id="KW-0812">Transmembrane</keyword>
<reference evidence="6" key="2">
    <citation type="submission" date="2021-04" db="EMBL/GenBank/DDBJ databases">
        <authorList>
            <person name="Gilroy R."/>
        </authorList>
    </citation>
    <scope>NUCLEOTIDE SEQUENCE</scope>
    <source>
        <strain evidence="6">CHK186-1790</strain>
    </source>
</reference>
<evidence type="ECO:0000256" key="1">
    <source>
        <dbReference type="ARBA" id="ARBA00004141"/>
    </source>
</evidence>
<evidence type="ECO:0000256" key="4">
    <source>
        <dbReference type="ARBA" id="ARBA00023136"/>
    </source>
</evidence>
<name>A0A9D2NYV1_9FIRM</name>
<dbReference type="Proteomes" id="UP000823882">
    <property type="component" value="Unassembled WGS sequence"/>
</dbReference>
<comment type="caution">
    <text evidence="6">The sequence shown here is derived from an EMBL/GenBank/DDBJ whole genome shotgun (WGS) entry which is preliminary data.</text>
</comment>
<feature type="transmembrane region" description="Helical" evidence="5">
    <location>
        <begin position="185"/>
        <end position="204"/>
    </location>
</feature>
<dbReference type="InterPro" id="IPR003825">
    <property type="entry name" value="Colicin-V_CvpA"/>
</dbReference>
<dbReference type="EMBL" id="DWWJ01000039">
    <property type="protein sequence ID" value="HJC40339.1"/>
    <property type="molecule type" value="Genomic_DNA"/>
</dbReference>
<keyword evidence="3 5" id="KW-1133">Transmembrane helix</keyword>
<feature type="transmembrane region" description="Helical" evidence="5">
    <location>
        <begin position="28"/>
        <end position="49"/>
    </location>
</feature>
<accession>A0A9D2NYV1</accession>
<proteinExistence type="predicted"/>
<evidence type="ECO:0000256" key="2">
    <source>
        <dbReference type="ARBA" id="ARBA00022692"/>
    </source>
</evidence>
<dbReference type="PANTHER" id="PTHR37306:SF1">
    <property type="entry name" value="COLICIN V PRODUCTION PROTEIN"/>
    <property type="match status" value="1"/>
</dbReference>
<reference evidence="6" key="1">
    <citation type="journal article" date="2021" name="PeerJ">
        <title>Extensive microbial diversity within the chicken gut microbiome revealed by metagenomics and culture.</title>
        <authorList>
            <person name="Gilroy R."/>
            <person name="Ravi A."/>
            <person name="Getino M."/>
            <person name="Pursley I."/>
            <person name="Horton D.L."/>
            <person name="Alikhan N.F."/>
            <person name="Baker D."/>
            <person name="Gharbi K."/>
            <person name="Hall N."/>
            <person name="Watson M."/>
            <person name="Adriaenssens E.M."/>
            <person name="Foster-Nyarko E."/>
            <person name="Jarju S."/>
            <person name="Secka A."/>
            <person name="Antonio M."/>
            <person name="Oren A."/>
            <person name="Chaudhuri R.R."/>
            <person name="La Ragione R."/>
            <person name="Hildebrand F."/>
            <person name="Pallen M.J."/>
        </authorList>
    </citation>
    <scope>NUCLEOTIDE SEQUENCE</scope>
    <source>
        <strain evidence="6">CHK186-1790</strain>
    </source>
</reference>